<evidence type="ECO:0000256" key="7">
    <source>
        <dbReference type="RuleBase" id="RU000405"/>
    </source>
</evidence>
<dbReference type="SUPFAM" id="SSF55073">
    <property type="entry name" value="Nucleotide cyclase"/>
    <property type="match status" value="1"/>
</dbReference>
<evidence type="ECO:0000256" key="6">
    <source>
        <dbReference type="ARBA" id="ARBA00023239"/>
    </source>
</evidence>
<dbReference type="Gene3D" id="6.10.250.780">
    <property type="match status" value="1"/>
</dbReference>
<dbReference type="PROSITE" id="PS50125">
    <property type="entry name" value="GUANYLATE_CYCLASE_2"/>
    <property type="match status" value="1"/>
</dbReference>
<evidence type="ECO:0000256" key="3">
    <source>
        <dbReference type="ARBA" id="ARBA00022741"/>
    </source>
</evidence>
<dbReference type="GO" id="GO:0000166">
    <property type="term" value="F:nucleotide binding"/>
    <property type="evidence" value="ECO:0007669"/>
    <property type="project" value="UniProtKB-KW"/>
</dbReference>
<evidence type="ECO:0000256" key="5">
    <source>
        <dbReference type="ARBA" id="ARBA00023136"/>
    </source>
</evidence>
<dbReference type="GO" id="GO:0004016">
    <property type="term" value="F:adenylate cyclase activity"/>
    <property type="evidence" value="ECO:0007669"/>
    <property type="project" value="TreeGrafter"/>
</dbReference>
<proteinExistence type="inferred from homology"/>
<dbReference type="PANTHER" id="PTHR11920">
    <property type="entry name" value="GUANYLYL CYCLASE"/>
    <property type="match status" value="1"/>
</dbReference>
<dbReference type="InterPro" id="IPR018297">
    <property type="entry name" value="A/G_cyclase_CS"/>
</dbReference>
<dbReference type="InterPro" id="IPR029787">
    <property type="entry name" value="Nucleotide_cyclase"/>
</dbReference>
<dbReference type="InterPro" id="IPR013587">
    <property type="entry name" value="Nitrate/nitrite_sensing"/>
</dbReference>
<dbReference type="CDD" id="cd07302">
    <property type="entry name" value="CHD"/>
    <property type="match status" value="1"/>
</dbReference>
<keyword evidence="3" id="KW-0547">Nucleotide-binding</keyword>
<dbReference type="AlphaFoldDB" id="A0A8S3PW85"/>
<keyword evidence="11" id="KW-1185">Reference proteome</keyword>
<keyword evidence="5 8" id="KW-0472">Membrane</keyword>
<dbReference type="GO" id="GO:0004383">
    <property type="term" value="F:guanylate cyclase activity"/>
    <property type="evidence" value="ECO:0007669"/>
    <property type="project" value="TreeGrafter"/>
</dbReference>
<dbReference type="Gene3D" id="3.30.70.1230">
    <property type="entry name" value="Nucleotide cyclase"/>
    <property type="match status" value="1"/>
</dbReference>
<dbReference type="Proteomes" id="UP000683360">
    <property type="component" value="Unassembled WGS sequence"/>
</dbReference>
<dbReference type="PROSITE" id="PS00452">
    <property type="entry name" value="GUANYLATE_CYCLASE_1"/>
    <property type="match status" value="1"/>
</dbReference>
<comment type="caution">
    <text evidence="10">The sequence shown here is derived from an EMBL/GenBank/DDBJ whole genome shotgun (WGS) entry which is preliminary data.</text>
</comment>
<keyword evidence="4 8" id="KW-1133">Transmembrane helix</keyword>
<dbReference type="InterPro" id="IPR050401">
    <property type="entry name" value="Cyclic_nucleotide_synthase"/>
</dbReference>
<dbReference type="Pfam" id="PF08376">
    <property type="entry name" value="NIT"/>
    <property type="match status" value="1"/>
</dbReference>
<keyword evidence="6 7" id="KW-0456">Lyase</keyword>
<dbReference type="GO" id="GO:0007168">
    <property type="term" value="P:receptor guanylyl cyclase signaling pathway"/>
    <property type="evidence" value="ECO:0007669"/>
    <property type="project" value="TreeGrafter"/>
</dbReference>
<dbReference type="InterPro" id="IPR001054">
    <property type="entry name" value="A/G_cyclase"/>
</dbReference>
<gene>
    <name evidence="10" type="ORF">MEDL_2976</name>
</gene>
<feature type="transmembrane region" description="Helical" evidence="8">
    <location>
        <begin position="29"/>
        <end position="50"/>
    </location>
</feature>
<keyword evidence="2 8" id="KW-0812">Transmembrane</keyword>
<dbReference type="EMBL" id="CAJPWZ010000170">
    <property type="protein sequence ID" value="CAG2187477.1"/>
    <property type="molecule type" value="Genomic_DNA"/>
</dbReference>
<comment type="subcellular location">
    <subcellularLocation>
        <location evidence="1">Membrane</location>
    </subcellularLocation>
</comment>
<dbReference type="SMART" id="SM00044">
    <property type="entry name" value="CYCc"/>
    <property type="match status" value="1"/>
</dbReference>
<feature type="domain" description="Guanylate cyclase" evidence="9">
    <location>
        <begin position="389"/>
        <end position="521"/>
    </location>
</feature>
<protein>
    <recommendedName>
        <fullName evidence="9">Guanylate cyclase domain-containing protein</fullName>
    </recommendedName>
</protein>
<dbReference type="PANTHER" id="PTHR11920:SF501">
    <property type="entry name" value="GUANYLATE CYCLASE 32E"/>
    <property type="match status" value="1"/>
</dbReference>
<evidence type="ECO:0000313" key="10">
    <source>
        <dbReference type="EMBL" id="CAG2187477.1"/>
    </source>
</evidence>
<dbReference type="OrthoDB" id="60033at2759"/>
<dbReference type="GO" id="GO:0035556">
    <property type="term" value="P:intracellular signal transduction"/>
    <property type="evidence" value="ECO:0007669"/>
    <property type="project" value="InterPro"/>
</dbReference>
<reference evidence="10" key="1">
    <citation type="submission" date="2021-03" db="EMBL/GenBank/DDBJ databases">
        <authorList>
            <person name="Bekaert M."/>
        </authorList>
    </citation>
    <scope>NUCLEOTIDE SEQUENCE</scope>
</reference>
<comment type="similarity">
    <text evidence="7">Belongs to the adenylyl cyclase class-4/guanylyl cyclase family.</text>
</comment>
<dbReference type="GO" id="GO:0001653">
    <property type="term" value="F:peptide receptor activity"/>
    <property type="evidence" value="ECO:0007669"/>
    <property type="project" value="TreeGrafter"/>
</dbReference>
<name>A0A8S3PW85_MYTED</name>
<dbReference type="FunFam" id="3.30.70.1230:FF:000015">
    <property type="entry name" value="Guanylate cyclase"/>
    <property type="match status" value="1"/>
</dbReference>
<organism evidence="10 11">
    <name type="scientific">Mytilus edulis</name>
    <name type="common">Blue mussel</name>
    <dbReference type="NCBI Taxonomy" id="6550"/>
    <lineage>
        <taxon>Eukaryota</taxon>
        <taxon>Metazoa</taxon>
        <taxon>Spiralia</taxon>
        <taxon>Lophotrochozoa</taxon>
        <taxon>Mollusca</taxon>
        <taxon>Bivalvia</taxon>
        <taxon>Autobranchia</taxon>
        <taxon>Pteriomorphia</taxon>
        <taxon>Mytilida</taxon>
        <taxon>Mytiloidea</taxon>
        <taxon>Mytilidae</taxon>
        <taxon>Mytilinae</taxon>
        <taxon>Mytilus</taxon>
    </lineage>
</organism>
<evidence type="ECO:0000313" key="11">
    <source>
        <dbReference type="Proteomes" id="UP000683360"/>
    </source>
</evidence>
<evidence type="ECO:0000256" key="8">
    <source>
        <dbReference type="SAM" id="Phobius"/>
    </source>
</evidence>
<evidence type="ECO:0000256" key="2">
    <source>
        <dbReference type="ARBA" id="ARBA00022692"/>
    </source>
</evidence>
<dbReference type="GO" id="GO:0005886">
    <property type="term" value="C:plasma membrane"/>
    <property type="evidence" value="ECO:0007669"/>
    <property type="project" value="TreeGrafter"/>
</dbReference>
<dbReference type="Pfam" id="PF00211">
    <property type="entry name" value="Guanylate_cyc"/>
    <property type="match status" value="1"/>
</dbReference>
<evidence type="ECO:0000256" key="4">
    <source>
        <dbReference type="ARBA" id="ARBA00022989"/>
    </source>
</evidence>
<evidence type="ECO:0000259" key="9">
    <source>
        <dbReference type="PROSITE" id="PS50125"/>
    </source>
</evidence>
<sequence>MDHTDLFVPVKRCCTCNSNLSTKRGQNIILVKILVLTIIPIIVLLIQGWITIAEDNNHVVTQNKVEADIKFSVEIGLLVHNLQIERGITALYVSSGRMDILPALQNKRTMTDISLLTLGKWISLSTPRYFQSRKTYFQRLREYRNTFDNLNKSSSEVIRFYSYNNDVILDWLGSVITDAKYITGTSWQPLVAYHMILLSKEQAGMERALGGVYYAKGSVVLPELLWYKEKATLGASYLARSMQYSTTVQQQINSRYTSSELESVINIMRSDILANNSTHGSVETSNSWFNNITSYIDLLKEIQDILSQEIIEMLEDYVTSLKTNLIINVIKMTHKQTSTICEFTKNKTYDLEKERRRSEQLLYQLLPISIARRMMKKMAIIPEHYDSVSVFFSDIVGFTDICSKSSPMQVIYMLNILYIMIDAKLEAFDVYKVETIGDAYMVASGLPVAAKNRTRHATEVASMSLEIMSTVSEATVPHLPQEKWKVRIGINSGPVVAGVVGTKMPRYCLFGDTVNVASRMESSGKPGMIQISSATKKALEAYPEFLIRERGDMTIKGKGQMKTFWLIGHNNGYRVSTPHLFLTE</sequence>
<evidence type="ECO:0000256" key="1">
    <source>
        <dbReference type="ARBA" id="ARBA00004370"/>
    </source>
</evidence>
<accession>A0A8S3PW85</accession>